<dbReference type="AlphaFoldDB" id="A0AAD9X870"/>
<dbReference type="InterPro" id="IPR036047">
    <property type="entry name" value="F-box-like_dom_sf"/>
</dbReference>
<dbReference type="SUPFAM" id="SSF81383">
    <property type="entry name" value="F-box domain"/>
    <property type="match status" value="1"/>
</dbReference>
<protein>
    <recommendedName>
        <fullName evidence="2">F-box domain-containing protein</fullName>
    </recommendedName>
</protein>
<dbReference type="Gene3D" id="1.20.1280.50">
    <property type="match status" value="1"/>
</dbReference>
<organism evidence="3 4">
    <name type="scientific">Dipteronia dyeriana</name>
    <dbReference type="NCBI Taxonomy" id="168575"/>
    <lineage>
        <taxon>Eukaryota</taxon>
        <taxon>Viridiplantae</taxon>
        <taxon>Streptophyta</taxon>
        <taxon>Embryophyta</taxon>
        <taxon>Tracheophyta</taxon>
        <taxon>Spermatophyta</taxon>
        <taxon>Magnoliopsida</taxon>
        <taxon>eudicotyledons</taxon>
        <taxon>Gunneridae</taxon>
        <taxon>Pentapetalae</taxon>
        <taxon>rosids</taxon>
        <taxon>malvids</taxon>
        <taxon>Sapindales</taxon>
        <taxon>Sapindaceae</taxon>
        <taxon>Hippocastanoideae</taxon>
        <taxon>Acereae</taxon>
        <taxon>Dipteronia</taxon>
    </lineage>
</organism>
<evidence type="ECO:0000313" key="4">
    <source>
        <dbReference type="Proteomes" id="UP001280121"/>
    </source>
</evidence>
<dbReference type="InterPro" id="IPR001810">
    <property type="entry name" value="F-box_dom"/>
</dbReference>
<accession>A0AAD9X870</accession>
<feature type="compositionally biased region" description="Basic and acidic residues" evidence="1">
    <location>
        <begin position="71"/>
        <end position="85"/>
    </location>
</feature>
<feature type="domain" description="F-box" evidence="2">
    <location>
        <begin position="9"/>
        <end position="58"/>
    </location>
</feature>
<dbReference type="Proteomes" id="UP001280121">
    <property type="component" value="Unassembled WGS sequence"/>
</dbReference>
<dbReference type="Pfam" id="PF00646">
    <property type="entry name" value="F-box"/>
    <property type="match status" value="1"/>
</dbReference>
<sequence length="116" mass="13971">MMKTEIQKVDRISELPEPILHHILSFLYFREVARTCILSKKWEPVWLSYPVNEIYLFIIEKMVKPRPKLNKTTEEQSKSKPDRNNKQPTKHKLLKFIIGQPFLVFITKRRYLGEED</sequence>
<comment type="caution">
    <text evidence="3">The sequence shown here is derived from an EMBL/GenBank/DDBJ whole genome shotgun (WGS) entry which is preliminary data.</text>
</comment>
<dbReference type="EMBL" id="JANJYI010000004">
    <property type="protein sequence ID" value="KAK2654513.1"/>
    <property type="molecule type" value="Genomic_DNA"/>
</dbReference>
<name>A0AAD9X870_9ROSI</name>
<dbReference type="InterPro" id="IPR053197">
    <property type="entry name" value="F-box_SCFL_complex_component"/>
</dbReference>
<proteinExistence type="predicted"/>
<dbReference type="PANTHER" id="PTHR34223">
    <property type="entry name" value="OS11G0201299 PROTEIN"/>
    <property type="match status" value="1"/>
</dbReference>
<dbReference type="CDD" id="cd22160">
    <property type="entry name" value="F-box_AtFBL13-like"/>
    <property type="match status" value="1"/>
</dbReference>
<evidence type="ECO:0000313" key="3">
    <source>
        <dbReference type="EMBL" id="KAK2654513.1"/>
    </source>
</evidence>
<feature type="region of interest" description="Disordered" evidence="1">
    <location>
        <begin position="68"/>
        <end position="91"/>
    </location>
</feature>
<gene>
    <name evidence="3" type="ORF">Ddye_014369</name>
</gene>
<evidence type="ECO:0000256" key="1">
    <source>
        <dbReference type="SAM" id="MobiDB-lite"/>
    </source>
</evidence>
<evidence type="ECO:0000259" key="2">
    <source>
        <dbReference type="PROSITE" id="PS50181"/>
    </source>
</evidence>
<reference evidence="3" key="1">
    <citation type="journal article" date="2023" name="Plant J.">
        <title>Genome sequences and population genomics provide insights into the demographic history, inbreeding, and mutation load of two 'living fossil' tree species of Dipteronia.</title>
        <authorList>
            <person name="Feng Y."/>
            <person name="Comes H.P."/>
            <person name="Chen J."/>
            <person name="Zhu S."/>
            <person name="Lu R."/>
            <person name="Zhang X."/>
            <person name="Li P."/>
            <person name="Qiu J."/>
            <person name="Olsen K.M."/>
            <person name="Qiu Y."/>
        </authorList>
    </citation>
    <scope>NUCLEOTIDE SEQUENCE</scope>
    <source>
        <strain evidence="3">KIB01</strain>
    </source>
</reference>
<dbReference type="PANTHER" id="PTHR34223:SF51">
    <property type="entry name" value="OS06G0556300 PROTEIN"/>
    <property type="match status" value="1"/>
</dbReference>
<keyword evidence="4" id="KW-1185">Reference proteome</keyword>
<dbReference type="InterPro" id="IPR053781">
    <property type="entry name" value="F-box_AtFBL13-like"/>
</dbReference>
<dbReference type="PROSITE" id="PS50181">
    <property type="entry name" value="FBOX"/>
    <property type="match status" value="1"/>
</dbReference>